<reference evidence="2 4" key="3">
    <citation type="submission" date="2017-12" db="EMBL/GenBank/DDBJ databases">
        <title>Phylogenetic diversity of female urinary microbiome.</title>
        <authorList>
            <person name="Thomas-White K."/>
            <person name="Wolfe A.J."/>
        </authorList>
    </citation>
    <scope>NUCLEOTIDE SEQUENCE [LARGE SCALE GENOMIC DNA]</scope>
    <source>
        <strain evidence="2 4">UMB0139</strain>
    </source>
</reference>
<dbReference type="GO" id="GO:0032259">
    <property type="term" value="P:methylation"/>
    <property type="evidence" value="ECO:0007669"/>
    <property type="project" value="UniProtKB-KW"/>
</dbReference>
<dbReference type="InterPro" id="IPR002629">
    <property type="entry name" value="Met_Synth_C/arc"/>
</dbReference>
<dbReference type="EMBL" id="PKGY01000003">
    <property type="protein sequence ID" value="PKZ21564.1"/>
    <property type="molecule type" value="Genomic_DNA"/>
</dbReference>
<dbReference type="GO" id="GO:0009086">
    <property type="term" value="P:methionine biosynthetic process"/>
    <property type="evidence" value="ECO:0007669"/>
    <property type="project" value="InterPro"/>
</dbReference>
<dbReference type="CDD" id="cd03311">
    <property type="entry name" value="CIMS_C_terminal_like"/>
    <property type="match status" value="1"/>
</dbReference>
<dbReference type="InterPro" id="IPR038071">
    <property type="entry name" value="UROD/MetE-like_sf"/>
</dbReference>
<dbReference type="Proteomes" id="UP000069912">
    <property type="component" value="Chromosome"/>
</dbReference>
<dbReference type="EMBL" id="CP014160">
    <property type="protein sequence ID" value="AMB93706.1"/>
    <property type="molecule type" value="Genomic_DNA"/>
</dbReference>
<gene>
    <name evidence="1" type="ORF">AWM72_02540</name>
    <name evidence="2" type="ORF">CYJ28_06555</name>
</gene>
<dbReference type="KEGG" id="asan:AWM72_02540"/>
<dbReference type="PANTHER" id="PTHR43844">
    <property type="entry name" value="METHIONINE SYNTHASE"/>
    <property type="match status" value="1"/>
</dbReference>
<dbReference type="GO" id="GO:0003871">
    <property type="term" value="F:5-methyltetrahydropteroyltriglutamate-homocysteine S-methyltransferase activity"/>
    <property type="evidence" value="ECO:0007669"/>
    <property type="project" value="InterPro"/>
</dbReference>
<dbReference type="RefSeq" id="WP_067972682.1">
    <property type="nucleotide sequence ID" value="NZ_CAJHKM010000004.1"/>
</dbReference>
<keyword evidence="3" id="KW-1185">Reference proteome</keyword>
<evidence type="ECO:0000313" key="2">
    <source>
        <dbReference type="EMBL" id="PKZ21564.1"/>
    </source>
</evidence>
<protein>
    <submittedName>
        <fullName evidence="1">5-methyltetrahydropteroyltriglutamate--homocysteine methyltransferase</fullName>
    </submittedName>
</protein>
<dbReference type="PANTHER" id="PTHR43844:SF1">
    <property type="entry name" value="METHIONINE SYNTHASE"/>
    <property type="match status" value="1"/>
</dbReference>
<dbReference type="Gene3D" id="3.20.20.210">
    <property type="match status" value="1"/>
</dbReference>
<keyword evidence="1" id="KW-0489">Methyltransferase</keyword>
<dbReference type="AlphaFoldDB" id="A0A0X8FAC1"/>
<evidence type="ECO:0000313" key="4">
    <source>
        <dbReference type="Proteomes" id="UP000234239"/>
    </source>
</evidence>
<proteinExistence type="predicted"/>
<evidence type="ECO:0000313" key="3">
    <source>
        <dbReference type="Proteomes" id="UP000069912"/>
    </source>
</evidence>
<reference evidence="3" key="2">
    <citation type="submission" date="2016-01" db="EMBL/GenBank/DDBJ databases">
        <title>Six Aerococcus type strain genome sequencing and assembly using PacBio and Illumina Hiseq.</title>
        <authorList>
            <person name="Carkaci D."/>
            <person name="Dargis R."/>
            <person name="Nielsen X.C."/>
            <person name="Skovgaard O."/>
            <person name="Fuursted K."/>
            <person name="Christensen J.J."/>
        </authorList>
    </citation>
    <scope>NUCLEOTIDE SEQUENCE [LARGE SCALE GENOMIC DNA]</scope>
    <source>
        <strain evidence="3">CCUG43001</strain>
    </source>
</reference>
<dbReference type="SUPFAM" id="SSF51726">
    <property type="entry name" value="UROD/MetE-like"/>
    <property type="match status" value="1"/>
</dbReference>
<organism evidence="1 3">
    <name type="scientific">Aerococcus sanguinicola</name>
    <dbReference type="NCBI Taxonomy" id="119206"/>
    <lineage>
        <taxon>Bacteria</taxon>
        <taxon>Bacillati</taxon>
        <taxon>Bacillota</taxon>
        <taxon>Bacilli</taxon>
        <taxon>Lactobacillales</taxon>
        <taxon>Aerococcaceae</taxon>
        <taxon>Aerococcus</taxon>
    </lineage>
</organism>
<reference evidence="1 3" key="1">
    <citation type="journal article" date="2016" name="Genome Announc.">
        <title>Complete Genome Sequences of Aerococcus christensenii CCUG 28831T, Aerococcus sanguinicola CCUG 43001T, Aerococcus urinae CCUG 36881T, Aerococcus urinaeequi CCUG 28094T, Aerococcus urinaehominis CCUG 42038 BT, and Aerococcus viridans CCUG 4311T.</title>
        <authorList>
            <person name="Carkaci D."/>
            <person name="Dargis R."/>
            <person name="Nielsen X.C."/>
            <person name="Skovgaard O."/>
            <person name="Fuursted K."/>
            <person name="Christensen J.J."/>
        </authorList>
    </citation>
    <scope>NUCLEOTIDE SEQUENCE [LARGE SCALE GENOMIC DNA]</scope>
    <source>
        <strain evidence="1 3">CCUG43001</strain>
    </source>
</reference>
<dbReference type="OrthoDB" id="6430685at2"/>
<evidence type="ECO:0000313" key="1">
    <source>
        <dbReference type="EMBL" id="AMB93706.1"/>
    </source>
</evidence>
<dbReference type="Proteomes" id="UP000234239">
    <property type="component" value="Unassembled WGS sequence"/>
</dbReference>
<keyword evidence="1" id="KW-0808">Transferase</keyword>
<sequence>MTQSSKHFLLVGSLLRDPELLKYRQEIETRDDITYPFYEDFEGYKEVEDKAVAKAVQAQIDHGLTEVSDGEQGRSLWHLDFAWGLSGVQRYINEVGYFFHEEGEKGQAKSFETRKDVGLAVNGPLSGKNHPFIAQYQRLQAIVKASGAHVKIKFTIPAPAQIYCEFLSNDVVGEGKYYHDDASFRADLVRAYQEFVKEFAANGAEILQMDDAIWSVFAGDGSENANLSALDLSGENRQALAQAVVDMNNAVTDYAHELGLKVYTHNCRGNYASRSNGEGTYEEVADYFLSQQHYDRYFLEWDDDRAGSLAALKVFDGKEGVEVVLGALSSKTSSLDDEERCLKLLEEASQYIPKDKLYLSHQCGFASCDVGNELNEDQQWAKIDQGQEIAKKFFGA</sequence>
<name>A0A0X8FAC1_9LACT</name>
<dbReference type="GeneID" id="92902945"/>
<dbReference type="GO" id="GO:0008270">
    <property type="term" value="F:zinc ion binding"/>
    <property type="evidence" value="ECO:0007669"/>
    <property type="project" value="InterPro"/>
</dbReference>
<accession>A0A0X8FAC1</accession>